<dbReference type="Pfam" id="PF00149">
    <property type="entry name" value="Metallophos"/>
    <property type="match status" value="1"/>
</dbReference>
<dbReference type="SUPFAM" id="SSF56300">
    <property type="entry name" value="Metallo-dependent phosphatases"/>
    <property type="match status" value="1"/>
</dbReference>
<dbReference type="InterPro" id="IPR004843">
    <property type="entry name" value="Calcineurin-like_PHP"/>
</dbReference>
<proteinExistence type="predicted"/>
<dbReference type="InterPro" id="IPR051918">
    <property type="entry name" value="STPP_CPPED1"/>
</dbReference>
<protein>
    <submittedName>
        <fullName evidence="2">Putative Metallophosphoesterase</fullName>
    </submittedName>
</protein>
<name>A0A2U3QHN3_9BACT</name>
<dbReference type="AlphaFoldDB" id="A0A2U3QHN3"/>
<feature type="domain" description="Calcineurin-like phosphoesterase" evidence="1">
    <location>
        <begin position="51"/>
        <end position="234"/>
    </location>
</feature>
<accession>A0A2U3QHN3</accession>
<dbReference type="InterPro" id="IPR029052">
    <property type="entry name" value="Metallo-depent_PP-like"/>
</dbReference>
<evidence type="ECO:0000313" key="2">
    <source>
        <dbReference type="EMBL" id="SPQ00875.1"/>
    </source>
</evidence>
<evidence type="ECO:0000259" key="1">
    <source>
        <dbReference type="Pfam" id="PF00149"/>
    </source>
</evidence>
<dbReference type="Proteomes" id="UP000245125">
    <property type="component" value="Unassembled WGS sequence"/>
</dbReference>
<dbReference type="EMBL" id="OUUY01000082">
    <property type="protein sequence ID" value="SPQ00875.1"/>
    <property type="molecule type" value="Genomic_DNA"/>
</dbReference>
<reference evidence="3" key="1">
    <citation type="submission" date="2018-03" db="EMBL/GenBank/DDBJ databases">
        <authorList>
            <person name="Zecchin S."/>
        </authorList>
    </citation>
    <scope>NUCLEOTIDE SEQUENCE [LARGE SCALE GENOMIC DNA]</scope>
</reference>
<organism evidence="2 3">
    <name type="scientific">Candidatus Sulfobium mesophilum</name>
    <dbReference type="NCBI Taxonomy" id="2016548"/>
    <lineage>
        <taxon>Bacteria</taxon>
        <taxon>Pseudomonadati</taxon>
        <taxon>Nitrospirota</taxon>
        <taxon>Nitrospiria</taxon>
        <taxon>Nitrospirales</taxon>
        <taxon>Nitrospiraceae</taxon>
        <taxon>Candidatus Sulfobium</taxon>
    </lineage>
</organism>
<dbReference type="Gene3D" id="3.60.21.10">
    <property type="match status" value="1"/>
</dbReference>
<dbReference type="PANTHER" id="PTHR43143:SF1">
    <property type="entry name" value="SERINE_THREONINE-PROTEIN PHOSPHATASE CPPED1"/>
    <property type="match status" value="1"/>
</dbReference>
<keyword evidence="3" id="KW-1185">Reference proteome</keyword>
<evidence type="ECO:0000313" key="3">
    <source>
        <dbReference type="Proteomes" id="UP000245125"/>
    </source>
</evidence>
<dbReference type="PANTHER" id="PTHR43143">
    <property type="entry name" value="METALLOPHOSPHOESTERASE, CALCINEURIN SUPERFAMILY"/>
    <property type="match status" value="1"/>
</dbReference>
<dbReference type="GO" id="GO:0016787">
    <property type="term" value="F:hydrolase activity"/>
    <property type="evidence" value="ECO:0007669"/>
    <property type="project" value="InterPro"/>
</dbReference>
<gene>
    <name evidence="2" type="ORF">NBG4_360014</name>
</gene>
<sequence length="294" mass="33683">MERKQKQRKVWVHLTKTCLIALATIFLAAVLSNGETSRKFETLNKIQGRFSFVVIGDTRSGGNDYSELVKRVMQYKPDFMVNTGDMVSSPSRSRWNDFWEKSKPVAVPYFLTVGNHDVNDKKSEELYKEEVDLPGNKLYYSFTVDDALFIFLDSNIPGQDRKIAGDQYKWLEKVLSSSYHKYKFVFVHHPLFPEKGTGYHYGGSLDRYPQERDRLESLLEKSNVSIVFTGHEHLYLRKIVNGVMHVITGGGGALLYTNEEKGGFYHFILVTVDGDTVKGEVIDINGKVKDAFRR</sequence>